<proteinExistence type="inferred from homology"/>
<dbReference type="Pfam" id="PF01048">
    <property type="entry name" value="PNP_UDP_1"/>
    <property type="match status" value="1"/>
</dbReference>
<dbReference type="NCBIfam" id="NF006142">
    <property type="entry name" value="PRK08292.1"/>
    <property type="match status" value="1"/>
</dbReference>
<dbReference type="InterPro" id="IPR047039">
    <property type="entry name" value="AMN_phosphorylase"/>
</dbReference>
<name>A0A6B8TT90_9CORY</name>
<feature type="domain" description="AMP nucleoside phosphorylase N-terminal" evidence="3">
    <location>
        <begin position="20"/>
        <end position="174"/>
    </location>
</feature>
<reference evidence="4 5" key="1">
    <citation type="submission" date="2019-11" db="EMBL/GenBank/DDBJ databases">
        <title>FDA dAtabase for Regulatory Grade micrObial Sequences (FDA-ARGOS): Supporting development and validation of Infectious Disease Dx tests.</title>
        <authorList>
            <person name="Kerrigan L."/>
            <person name="Long C."/>
            <person name="Tallon L."/>
            <person name="Sadzewicz L."/>
            <person name="Vavikolanu K."/>
            <person name="Mehta A."/>
            <person name="Aluvathingal J."/>
            <person name="Nadendla S."/>
            <person name="Yan Y."/>
            <person name="Sichtig H."/>
        </authorList>
    </citation>
    <scope>NUCLEOTIDE SEQUENCE [LARGE SCALE GENOMIC DNA]</scope>
    <source>
        <strain evidence="4 5">FDAARGOS_674</strain>
    </source>
</reference>
<comment type="function">
    <text evidence="1">Catalyzes the hydrolysis of the N-glycosidic bond of AMP to form adenine and ribose 5-phosphate. Involved in regulation of AMP concentrations.</text>
</comment>
<dbReference type="Gene3D" id="3.40.50.1580">
    <property type="entry name" value="Nucleoside phosphorylase domain"/>
    <property type="match status" value="1"/>
</dbReference>
<dbReference type="GO" id="GO:0044209">
    <property type="term" value="P:AMP salvage"/>
    <property type="evidence" value="ECO:0007669"/>
    <property type="project" value="InterPro"/>
</dbReference>
<feature type="domain" description="Nucleoside phosphorylase" evidence="2">
    <location>
        <begin position="321"/>
        <end position="489"/>
    </location>
</feature>
<dbReference type="CDD" id="cd17762">
    <property type="entry name" value="AMN"/>
    <property type="match status" value="1"/>
</dbReference>
<dbReference type="InterPro" id="IPR000845">
    <property type="entry name" value="Nucleoside_phosphorylase_d"/>
</dbReference>
<evidence type="ECO:0000259" key="3">
    <source>
        <dbReference type="Pfam" id="PF10423"/>
    </source>
</evidence>
<evidence type="ECO:0000313" key="4">
    <source>
        <dbReference type="EMBL" id="QGS34620.1"/>
    </source>
</evidence>
<evidence type="ECO:0000259" key="2">
    <source>
        <dbReference type="Pfam" id="PF01048"/>
    </source>
</evidence>
<organism evidence="4 5">
    <name type="scientific">Corynebacterium xerosis</name>
    <dbReference type="NCBI Taxonomy" id="1725"/>
    <lineage>
        <taxon>Bacteria</taxon>
        <taxon>Bacillati</taxon>
        <taxon>Actinomycetota</taxon>
        <taxon>Actinomycetes</taxon>
        <taxon>Mycobacteriales</taxon>
        <taxon>Corynebacteriaceae</taxon>
        <taxon>Corynebacterium</taxon>
    </lineage>
</organism>
<dbReference type="InterPro" id="IPR011271">
    <property type="entry name" value="AMP_nucleosidase"/>
</dbReference>
<dbReference type="InterPro" id="IPR037109">
    <property type="entry name" value="AMP_N_sf"/>
</dbReference>
<comment type="similarity">
    <text evidence="1">Belongs to the AMP nucleosidase family.</text>
</comment>
<dbReference type="Proteomes" id="UP000426857">
    <property type="component" value="Chromosome"/>
</dbReference>
<gene>
    <name evidence="1" type="primary">amn</name>
    <name evidence="4" type="ORF">FOB82_06310</name>
</gene>
<dbReference type="GO" id="GO:0009116">
    <property type="term" value="P:nucleoside metabolic process"/>
    <property type="evidence" value="ECO:0007669"/>
    <property type="project" value="InterPro"/>
</dbReference>
<dbReference type="EMBL" id="CP046322">
    <property type="protein sequence ID" value="QGS34620.1"/>
    <property type="molecule type" value="Genomic_DNA"/>
</dbReference>
<dbReference type="GO" id="GO:0008714">
    <property type="term" value="F:AMP nucleosidase activity"/>
    <property type="evidence" value="ECO:0007669"/>
    <property type="project" value="UniProtKB-UniRule"/>
</dbReference>
<keyword evidence="4" id="KW-0326">Glycosidase</keyword>
<dbReference type="PANTHER" id="PTHR43691">
    <property type="entry name" value="URIDINE PHOSPHORYLASE"/>
    <property type="match status" value="1"/>
</dbReference>
<dbReference type="SUPFAM" id="SSF53167">
    <property type="entry name" value="Purine and uridine phosphorylases"/>
    <property type="match status" value="2"/>
</dbReference>
<dbReference type="EC" id="3.2.2.4" evidence="1"/>
<keyword evidence="1 4" id="KW-0378">Hydrolase</keyword>
<dbReference type="PANTHER" id="PTHR43691:SF6">
    <property type="entry name" value="AMP NUCLEOSIDASE"/>
    <property type="match status" value="1"/>
</dbReference>
<dbReference type="KEGG" id="cxe:FOB82_06310"/>
<evidence type="ECO:0000256" key="1">
    <source>
        <dbReference type="HAMAP-Rule" id="MF_01932"/>
    </source>
</evidence>
<dbReference type="GO" id="GO:0005829">
    <property type="term" value="C:cytosol"/>
    <property type="evidence" value="ECO:0007669"/>
    <property type="project" value="TreeGrafter"/>
</dbReference>
<dbReference type="InterPro" id="IPR035994">
    <property type="entry name" value="Nucleoside_phosphorylase_sf"/>
</dbReference>
<dbReference type="HAMAP" id="MF_01932">
    <property type="entry name" value="AMP_nucleosidase"/>
    <property type="match status" value="1"/>
</dbReference>
<dbReference type="AlphaFoldDB" id="A0A6B8TT90"/>
<evidence type="ECO:0000313" key="5">
    <source>
        <dbReference type="Proteomes" id="UP000426857"/>
    </source>
</evidence>
<dbReference type="InterPro" id="IPR018953">
    <property type="entry name" value="AMP_nucleoside_Pase_N"/>
</dbReference>
<accession>A0A6B8TT90</accession>
<dbReference type="Gene3D" id="3.30.1730.10">
    <property type="entry name" value="AMP nucleoside phosphorylase, N-terminal domain"/>
    <property type="match status" value="1"/>
</dbReference>
<dbReference type="RefSeq" id="WP_155868816.1">
    <property type="nucleotide sequence ID" value="NZ_CP046322.1"/>
</dbReference>
<dbReference type="Pfam" id="PF10423">
    <property type="entry name" value="AMNp_N"/>
    <property type="match status" value="1"/>
</dbReference>
<dbReference type="NCBIfam" id="TIGR01717">
    <property type="entry name" value="AMP-nucleosdse"/>
    <property type="match status" value="1"/>
</dbReference>
<comment type="catalytic activity">
    <reaction evidence="1">
        <text>AMP + H2O = D-ribose 5-phosphate + adenine</text>
        <dbReference type="Rhea" id="RHEA:20129"/>
        <dbReference type="ChEBI" id="CHEBI:15377"/>
        <dbReference type="ChEBI" id="CHEBI:16708"/>
        <dbReference type="ChEBI" id="CHEBI:78346"/>
        <dbReference type="ChEBI" id="CHEBI:456215"/>
        <dbReference type="EC" id="3.2.2.4"/>
    </reaction>
</comment>
<sequence length="538" mass="58028">MSAPFATTTGDGDFYDDPAAAVDRLIEIYDANTSYLVDRYANACRDRVAGGEAPAPVTACYPELRFTVDVVEGVDAALSHGFVDRAGTYATAIARPRLFARYLREQIGDLLASHGGEIEVRVSDTPIPLRLTPTFDDAPPVEGLDAIDLAVIDRGFTPVDSAFVDDVIADGEADFLSLPIKPLSLFAAPRVDLALQRLEHYTGSSAEHIQRFVLFTNYQLHTDVFLEYAASLGDSLDDGTVPLTSAADFDGSAFVETAGPDAGTEVDEDSVAGGGTSQSPYTRLICPGDVFFPVGEVPGPAECRAHASSAQMPAYHLVREDGLGVTIIDIGVGPSNAKTITDCLAVLRPHCWMMVGHCAGLDGRMRIGDMILANGYDRADGVLDELVPLEKPIPPIAEVQMAVTAALRRVSGLDGDELRKRLRTGTVLSTSDRNWEWRAQSDIYHELQKSTAIGVEMESATIAANGYRFRVPYGALLSVSDMPLHDQPKLPKAARAFYQASKVEHLMTAVRACEAMSSNPAELHSRKLRRPVGEVAFR</sequence>
<protein>
    <recommendedName>
        <fullName evidence="1">AMP nucleosidase</fullName>
        <ecNumber evidence="1">3.2.2.4</ecNumber>
    </recommendedName>
</protein>